<proteinExistence type="predicted"/>
<evidence type="ECO:0000313" key="3">
    <source>
        <dbReference type="Proteomes" id="UP001500443"/>
    </source>
</evidence>
<evidence type="ECO:0000313" key="2">
    <source>
        <dbReference type="EMBL" id="GAA2118407.1"/>
    </source>
</evidence>
<evidence type="ECO:0000256" key="1">
    <source>
        <dbReference type="SAM" id="MobiDB-lite"/>
    </source>
</evidence>
<organism evidence="2 3">
    <name type="scientific">Streptomyces synnematoformans</name>
    <dbReference type="NCBI Taxonomy" id="415721"/>
    <lineage>
        <taxon>Bacteria</taxon>
        <taxon>Bacillati</taxon>
        <taxon>Actinomycetota</taxon>
        <taxon>Actinomycetes</taxon>
        <taxon>Kitasatosporales</taxon>
        <taxon>Streptomycetaceae</taxon>
        <taxon>Streptomyces</taxon>
    </lineage>
</organism>
<feature type="compositionally biased region" description="Basic and acidic residues" evidence="1">
    <location>
        <begin position="41"/>
        <end position="51"/>
    </location>
</feature>
<sequence>MTAPARRTSPSPPVFLPVREAKEAQPSLGCEKCAQLAEDRRAARNRGDHSAATDCSVLIRRHPDH</sequence>
<dbReference type="RefSeq" id="WP_344289451.1">
    <property type="nucleotide sequence ID" value="NZ_BAAAPF010000041.1"/>
</dbReference>
<name>A0ABN2XZY9_9ACTN</name>
<accession>A0ABN2XZY9</accession>
<dbReference type="Proteomes" id="UP001500443">
    <property type="component" value="Unassembled WGS sequence"/>
</dbReference>
<keyword evidence="3" id="KW-1185">Reference proteome</keyword>
<reference evidence="2 3" key="1">
    <citation type="journal article" date="2019" name="Int. J. Syst. Evol. Microbiol.">
        <title>The Global Catalogue of Microorganisms (GCM) 10K type strain sequencing project: providing services to taxonomists for standard genome sequencing and annotation.</title>
        <authorList>
            <consortium name="The Broad Institute Genomics Platform"/>
            <consortium name="The Broad Institute Genome Sequencing Center for Infectious Disease"/>
            <person name="Wu L."/>
            <person name="Ma J."/>
        </authorList>
    </citation>
    <scope>NUCLEOTIDE SEQUENCE [LARGE SCALE GENOMIC DNA]</scope>
    <source>
        <strain evidence="2 3">JCM 15481</strain>
    </source>
</reference>
<gene>
    <name evidence="2" type="ORF">GCM10009802_20010</name>
</gene>
<comment type="caution">
    <text evidence="2">The sequence shown here is derived from an EMBL/GenBank/DDBJ whole genome shotgun (WGS) entry which is preliminary data.</text>
</comment>
<dbReference type="EMBL" id="BAAAPF010000041">
    <property type="protein sequence ID" value="GAA2118407.1"/>
    <property type="molecule type" value="Genomic_DNA"/>
</dbReference>
<feature type="region of interest" description="Disordered" evidence="1">
    <location>
        <begin position="41"/>
        <end position="65"/>
    </location>
</feature>
<protein>
    <submittedName>
        <fullName evidence="2">Uncharacterized protein</fullName>
    </submittedName>
</protein>